<accession>A0A1L0C0R4</accession>
<proteinExistence type="predicted"/>
<evidence type="ECO:0000313" key="1">
    <source>
        <dbReference type="EMBL" id="SGZ57185.1"/>
    </source>
</evidence>
<protein>
    <submittedName>
        <fullName evidence="1">CIC11C00000001157</fullName>
    </submittedName>
</protein>
<sequence>MTKWIKQVRALPSDPSSNDFLKIEYIDVNLNNSRKLIANVTSLASTSKTTTEQTEDAIENMLRLRNIKSELSWLDDLVD</sequence>
<organism evidence="1 2">
    <name type="scientific">Sungouiella intermedia</name>
    <dbReference type="NCBI Taxonomy" id="45354"/>
    <lineage>
        <taxon>Eukaryota</taxon>
        <taxon>Fungi</taxon>
        <taxon>Dikarya</taxon>
        <taxon>Ascomycota</taxon>
        <taxon>Saccharomycotina</taxon>
        <taxon>Pichiomycetes</taxon>
        <taxon>Metschnikowiaceae</taxon>
        <taxon>Sungouiella</taxon>
    </lineage>
</organism>
<dbReference type="Proteomes" id="UP000182334">
    <property type="component" value="Chromosome VI"/>
</dbReference>
<keyword evidence="2" id="KW-1185">Reference proteome</keyword>
<evidence type="ECO:0000313" key="2">
    <source>
        <dbReference type="Proteomes" id="UP000182334"/>
    </source>
</evidence>
<reference evidence="1 2" key="1">
    <citation type="submission" date="2016-10" db="EMBL/GenBank/DDBJ databases">
        <authorList>
            <person name="de Groot N.N."/>
        </authorList>
    </citation>
    <scope>NUCLEOTIDE SEQUENCE [LARGE SCALE GENOMIC DNA]</scope>
    <source>
        <strain evidence="1 2">CBS 141442</strain>
    </source>
</reference>
<dbReference type="OrthoDB" id="4089805at2759"/>
<dbReference type="EMBL" id="LT635761">
    <property type="protein sequence ID" value="SGZ57185.1"/>
    <property type="molecule type" value="Genomic_DNA"/>
</dbReference>
<name>A0A1L0C0R4_9ASCO</name>
<dbReference type="AlphaFoldDB" id="A0A1L0C0R4"/>
<gene>
    <name evidence="1" type="ORF">SAMEA4029010_CIC11G00000001157</name>
</gene>